<sequence>MPELREEGICTFIQGTVRILNLPELSNTGQYRWDYLYLGADLDR</sequence>
<gene>
    <name evidence="1" type="ORF">ACFFII_01655</name>
</gene>
<name>A0ABV6HZR7_9RHOB</name>
<keyword evidence="2" id="KW-1185">Reference proteome</keyword>
<evidence type="ECO:0000313" key="2">
    <source>
        <dbReference type="Proteomes" id="UP001589799"/>
    </source>
</evidence>
<dbReference type="Proteomes" id="UP001589799">
    <property type="component" value="Unassembled WGS sequence"/>
</dbReference>
<accession>A0ABV6HZR7</accession>
<dbReference type="EMBL" id="JBHLWE010000005">
    <property type="protein sequence ID" value="MFC0339469.1"/>
    <property type="molecule type" value="Genomic_DNA"/>
</dbReference>
<evidence type="ECO:0000313" key="1">
    <source>
        <dbReference type="EMBL" id="MFC0339469.1"/>
    </source>
</evidence>
<comment type="caution">
    <text evidence="1">The sequence shown here is derived from an EMBL/GenBank/DDBJ whole genome shotgun (WGS) entry which is preliminary data.</text>
</comment>
<dbReference type="RefSeq" id="WP_377697146.1">
    <property type="nucleotide sequence ID" value="NZ_JBHLWE010000005.1"/>
</dbReference>
<organism evidence="1 2">
    <name type="scientific">Paracoccus niistensis</name>
    <dbReference type="NCBI Taxonomy" id="632935"/>
    <lineage>
        <taxon>Bacteria</taxon>
        <taxon>Pseudomonadati</taxon>
        <taxon>Pseudomonadota</taxon>
        <taxon>Alphaproteobacteria</taxon>
        <taxon>Rhodobacterales</taxon>
        <taxon>Paracoccaceae</taxon>
        <taxon>Paracoccus</taxon>
    </lineage>
</organism>
<protein>
    <submittedName>
        <fullName evidence="1">Uncharacterized protein</fullName>
    </submittedName>
</protein>
<reference evidence="1 2" key="1">
    <citation type="submission" date="2024-09" db="EMBL/GenBank/DDBJ databases">
        <authorList>
            <person name="Sun Q."/>
            <person name="Mori K."/>
        </authorList>
    </citation>
    <scope>NUCLEOTIDE SEQUENCE [LARGE SCALE GENOMIC DNA]</scope>
    <source>
        <strain evidence="1 2">KCTC 22789</strain>
    </source>
</reference>
<proteinExistence type="predicted"/>